<dbReference type="InterPro" id="IPR024072">
    <property type="entry name" value="DHFR-like_dom_sf"/>
</dbReference>
<proteinExistence type="predicted"/>
<dbReference type="PANTHER" id="PTHR38011">
    <property type="entry name" value="DIHYDROFOLATE REDUCTASE FAMILY PROTEIN (AFU_ORTHOLOGUE AFUA_8G06820)"/>
    <property type="match status" value="1"/>
</dbReference>
<evidence type="ECO:0000313" key="3">
    <source>
        <dbReference type="Proteomes" id="UP000829829"/>
    </source>
</evidence>
<accession>A0AAE9GAA6</accession>
<evidence type="ECO:0000313" key="2">
    <source>
        <dbReference type="EMBL" id="UOG56494.1"/>
    </source>
</evidence>
<dbReference type="Proteomes" id="UP000829829">
    <property type="component" value="Chromosome 1"/>
</dbReference>
<dbReference type="Pfam" id="PF01872">
    <property type="entry name" value="RibD_C"/>
    <property type="match status" value="1"/>
</dbReference>
<dbReference type="SUPFAM" id="SSF53597">
    <property type="entry name" value="Dihydrofolate reductase-like"/>
    <property type="match status" value="1"/>
</dbReference>
<dbReference type="EMBL" id="CP091957">
    <property type="protein sequence ID" value="UOG56494.1"/>
    <property type="molecule type" value="Genomic_DNA"/>
</dbReference>
<dbReference type="AlphaFoldDB" id="A0AAE9GAA6"/>
<feature type="domain" description="Bacterial bifunctional deaminase-reductase C-terminal" evidence="1">
    <location>
        <begin position="2"/>
        <end position="183"/>
    </location>
</feature>
<organism evidence="2 3">
    <name type="scientific">Leptospira noguchii</name>
    <dbReference type="NCBI Taxonomy" id="28182"/>
    <lineage>
        <taxon>Bacteria</taxon>
        <taxon>Pseudomonadati</taxon>
        <taxon>Spirochaetota</taxon>
        <taxon>Spirochaetia</taxon>
        <taxon>Leptospirales</taxon>
        <taxon>Leptospiraceae</taxon>
        <taxon>Leptospira</taxon>
    </lineage>
</organism>
<dbReference type="GO" id="GO:0008703">
    <property type="term" value="F:5-amino-6-(5-phosphoribosylamino)uracil reductase activity"/>
    <property type="evidence" value="ECO:0007669"/>
    <property type="project" value="InterPro"/>
</dbReference>
<sequence length="198" mass="21963">MRKIIVLEFLTLDGVIQAGGGPEEDTSGGFPYGGWQVPYSDNVIGTVMKQQMNMPFDLLLGRKTFEIWAPYWPQHADVWPGVMSATKYVVSNTMTSNKWQPSIFLGGDIVEKINKLKQQHGPNLHVYGSANLVQTLMKHDLVDEFWLKIYPLTLGSGKRLFVDGTIPAAFKVTDSQVSPNGIIIVNYERAGAVTTGNF</sequence>
<evidence type="ECO:0000259" key="1">
    <source>
        <dbReference type="Pfam" id="PF01872"/>
    </source>
</evidence>
<name>A0AAE9GAA6_9LEPT</name>
<reference evidence="2" key="1">
    <citation type="submission" date="2022-02" db="EMBL/GenBank/DDBJ databases">
        <title>The genetically variable rfb locus in Leptospira is a mobile cassette and a molecular signature of serovar identity.</title>
        <authorList>
            <person name="Nieves C."/>
            <person name="Vincent A.T."/>
            <person name="Zarantonelli L."/>
            <person name="Picardeau M."/>
            <person name="Veyrier F.J."/>
            <person name="Buschiazzo A."/>
        </authorList>
    </citation>
    <scope>NUCLEOTIDE SEQUENCE</scope>
    <source>
        <strain evidence="2">IP1512017</strain>
    </source>
</reference>
<dbReference type="GO" id="GO:0009231">
    <property type="term" value="P:riboflavin biosynthetic process"/>
    <property type="evidence" value="ECO:0007669"/>
    <property type="project" value="InterPro"/>
</dbReference>
<dbReference type="PANTHER" id="PTHR38011:SF2">
    <property type="entry name" value="BIFUNCTIONAL DEAMINASE-REDUCTASE DOMAIN PROTEIN"/>
    <property type="match status" value="1"/>
</dbReference>
<protein>
    <submittedName>
        <fullName evidence="2">Dihydrofolate reductase family protein</fullName>
    </submittedName>
</protein>
<dbReference type="RefSeq" id="WP_004421842.1">
    <property type="nucleotide sequence ID" value="NZ_CP091940.1"/>
</dbReference>
<dbReference type="Gene3D" id="3.40.430.10">
    <property type="entry name" value="Dihydrofolate Reductase, subunit A"/>
    <property type="match status" value="1"/>
</dbReference>
<dbReference type="InterPro" id="IPR050765">
    <property type="entry name" value="Riboflavin_Biosynth_HTPR"/>
</dbReference>
<gene>
    <name evidence="2" type="ORF">MAL03_17155</name>
</gene>
<dbReference type="InterPro" id="IPR002734">
    <property type="entry name" value="RibDG_C"/>
</dbReference>